<accession>A0A7W7G249</accession>
<evidence type="ECO:0000256" key="1">
    <source>
        <dbReference type="SAM" id="MobiDB-lite"/>
    </source>
</evidence>
<keyword evidence="3" id="KW-1185">Reference proteome</keyword>
<protein>
    <submittedName>
        <fullName evidence="2">Uncharacterized protein</fullName>
    </submittedName>
</protein>
<evidence type="ECO:0000313" key="3">
    <source>
        <dbReference type="Proteomes" id="UP000542742"/>
    </source>
</evidence>
<name>A0A7W7G249_9ACTN</name>
<dbReference type="Proteomes" id="UP000542742">
    <property type="component" value="Unassembled WGS sequence"/>
</dbReference>
<dbReference type="AlphaFoldDB" id="A0A7W7G249"/>
<sequence length="31" mass="3469">MEHSALWEGPGDGPPETAWLEPVADETYRAR</sequence>
<comment type="caution">
    <text evidence="2">The sequence shown here is derived from an EMBL/GenBank/DDBJ whole genome shotgun (WGS) entry which is preliminary data.</text>
</comment>
<evidence type="ECO:0000313" key="2">
    <source>
        <dbReference type="EMBL" id="MBB4691301.1"/>
    </source>
</evidence>
<dbReference type="EMBL" id="JACHMF010000001">
    <property type="protein sequence ID" value="MBB4691301.1"/>
    <property type="molecule type" value="Genomic_DNA"/>
</dbReference>
<organism evidence="2 3">
    <name type="scientific">Paractinoplanes abujensis</name>
    <dbReference type="NCBI Taxonomy" id="882441"/>
    <lineage>
        <taxon>Bacteria</taxon>
        <taxon>Bacillati</taxon>
        <taxon>Actinomycetota</taxon>
        <taxon>Actinomycetes</taxon>
        <taxon>Micromonosporales</taxon>
        <taxon>Micromonosporaceae</taxon>
        <taxon>Paractinoplanes</taxon>
    </lineage>
</organism>
<reference evidence="2 3" key="1">
    <citation type="submission" date="2020-08" db="EMBL/GenBank/DDBJ databases">
        <title>Sequencing the genomes of 1000 actinobacteria strains.</title>
        <authorList>
            <person name="Klenk H.-P."/>
        </authorList>
    </citation>
    <scope>NUCLEOTIDE SEQUENCE [LARGE SCALE GENOMIC DNA]</scope>
    <source>
        <strain evidence="2 3">DSM 45518</strain>
    </source>
</reference>
<feature type="region of interest" description="Disordered" evidence="1">
    <location>
        <begin position="1"/>
        <end position="31"/>
    </location>
</feature>
<gene>
    <name evidence="2" type="ORF">BKA14_001449</name>
</gene>
<proteinExistence type="predicted"/>